<dbReference type="PANTHER" id="PTHR37417">
    <property type="entry name" value="67 KDA MYOSIN-CROSS-REACTIVE ANTIGEN FAMILY PROTEIN (AFU_ORTHOLOGUE AFUA_5G09970)"/>
    <property type="match status" value="1"/>
</dbReference>
<gene>
    <name evidence="1" type="ORF">BDV29DRAFT_192817</name>
</gene>
<keyword evidence="2" id="KW-1185">Reference proteome</keyword>
<dbReference type="GO" id="GO:0050151">
    <property type="term" value="F:oleate hydratase activity"/>
    <property type="evidence" value="ECO:0007669"/>
    <property type="project" value="InterPro"/>
</dbReference>
<proteinExistence type="predicted"/>
<organism evidence="1 2">
    <name type="scientific">Aspergillus leporis</name>
    <dbReference type="NCBI Taxonomy" id="41062"/>
    <lineage>
        <taxon>Eukaryota</taxon>
        <taxon>Fungi</taxon>
        <taxon>Dikarya</taxon>
        <taxon>Ascomycota</taxon>
        <taxon>Pezizomycotina</taxon>
        <taxon>Eurotiomycetes</taxon>
        <taxon>Eurotiomycetidae</taxon>
        <taxon>Eurotiales</taxon>
        <taxon>Aspergillaceae</taxon>
        <taxon>Aspergillus</taxon>
        <taxon>Aspergillus subgen. Circumdati</taxon>
    </lineage>
</organism>
<dbReference type="GO" id="GO:0006631">
    <property type="term" value="P:fatty acid metabolic process"/>
    <property type="evidence" value="ECO:0007669"/>
    <property type="project" value="InterPro"/>
</dbReference>
<dbReference type="Gene3D" id="3.30.9.80">
    <property type="match status" value="1"/>
</dbReference>
<evidence type="ECO:0000313" key="1">
    <source>
        <dbReference type="EMBL" id="KAB8072063.1"/>
    </source>
</evidence>
<dbReference type="Proteomes" id="UP000326565">
    <property type="component" value="Unassembled WGS sequence"/>
</dbReference>
<reference evidence="1 2" key="1">
    <citation type="submission" date="2019-04" db="EMBL/GenBank/DDBJ databases">
        <title>Friends and foes A comparative genomics study of 23 Aspergillus species from section Flavi.</title>
        <authorList>
            <consortium name="DOE Joint Genome Institute"/>
            <person name="Kjaerbolling I."/>
            <person name="Vesth T."/>
            <person name="Frisvad J.C."/>
            <person name="Nybo J.L."/>
            <person name="Theobald S."/>
            <person name="Kildgaard S."/>
            <person name="Isbrandt T."/>
            <person name="Kuo A."/>
            <person name="Sato A."/>
            <person name="Lyhne E.K."/>
            <person name="Kogle M.E."/>
            <person name="Wiebenga A."/>
            <person name="Kun R.S."/>
            <person name="Lubbers R.J."/>
            <person name="Makela M.R."/>
            <person name="Barry K."/>
            <person name="Chovatia M."/>
            <person name="Clum A."/>
            <person name="Daum C."/>
            <person name="Haridas S."/>
            <person name="He G."/>
            <person name="LaButti K."/>
            <person name="Lipzen A."/>
            <person name="Mondo S."/>
            <person name="Riley R."/>
            <person name="Salamov A."/>
            <person name="Simmons B.A."/>
            <person name="Magnuson J.K."/>
            <person name="Henrissat B."/>
            <person name="Mortensen U.H."/>
            <person name="Larsen T.O."/>
            <person name="Devries R.P."/>
            <person name="Grigoriev I.V."/>
            <person name="Machida M."/>
            <person name="Baker S.E."/>
            <person name="Andersen M.R."/>
        </authorList>
    </citation>
    <scope>NUCLEOTIDE SEQUENCE [LARGE SCALE GENOMIC DNA]</scope>
    <source>
        <strain evidence="1 2">CBS 151.66</strain>
    </source>
</reference>
<dbReference type="GO" id="GO:0071949">
    <property type="term" value="F:FAD binding"/>
    <property type="evidence" value="ECO:0007669"/>
    <property type="project" value="InterPro"/>
</dbReference>
<sequence length="510" mass="56243">MPSRKSSRSNSSTNLSIKPRRSPDNLDVWILGSGIASLTAAVHLIQEAKVPPSKIHILEKLSMAGGGGMPPFNGECMKELLSIVPSRTRNGKTALNDILELGGIHDINKGSHTRLLTGKSHNLGRIDPRKVSLGLRDRVDLFILASKSEKALGRTRIRDYFSEGFFKSSDSSHGTALPSCADIYPRALDCGLYNPHEAIVAPVADFLTSCGVDFQFNTIVSDIVMDPTSEQKRVSAICAHREDERDHKIELSPNDIVIVSLGSTMSGTTAGSNTEPPSLELIEIEKDLDENWLLWLELCTKNPKFGNAYNFCTRMPESRLESFTVTLKDHEFFARFHELTDNQPGSAAFVTLKDSRWLISLNIPQQPLFPDQPDGVQVLWGYGLCPEAEGNFVKKSMLVCSGEEIMTEILSHLQFPVERILKNSITIPSVVPRMTATLLPRTCGDRPRVIPEGMENLALIGHFVDIPDEVVVTMDYGVRGAQMAVRQLMGLDVETKKSKRSLAINVLGPL</sequence>
<dbReference type="InterPro" id="IPR010354">
    <property type="entry name" value="Oleate_hydratase"/>
</dbReference>
<dbReference type="InterPro" id="IPR036188">
    <property type="entry name" value="FAD/NAD-bd_sf"/>
</dbReference>
<dbReference type="Pfam" id="PF06100">
    <property type="entry name" value="MCRA"/>
    <property type="match status" value="2"/>
</dbReference>
<dbReference type="OrthoDB" id="545169at2759"/>
<protein>
    <submittedName>
        <fullName evidence="1">Streptococcal 67 kDa myosin-cross-reactive antigen like family-domain-containing protein</fullName>
    </submittedName>
</protein>
<dbReference type="EMBL" id="ML732256">
    <property type="protein sequence ID" value="KAB8072063.1"/>
    <property type="molecule type" value="Genomic_DNA"/>
</dbReference>
<evidence type="ECO:0000313" key="2">
    <source>
        <dbReference type="Proteomes" id="UP000326565"/>
    </source>
</evidence>
<name>A0A5N5WU62_9EURO</name>
<dbReference type="Gene3D" id="3.50.50.60">
    <property type="entry name" value="FAD/NAD(P)-binding domain"/>
    <property type="match status" value="2"/>
</dbReference>
<accession>A0A5N5WU62</accession>
<dbReference type="PANTHER" id="PTHR37417:SF2">
    <property type="entry name" value="67 KDA MYOSIN-CROSS-REACTIVE ANTIGEN FAMILY PROTEIN (AFU_ORTHOLOGUE AFUA_5G09970)"/>
    <property type="match status" value="1"/>
</dbReference>
<dbReference type="SUPFAM" id="SSF51905">
    <property type="entry name" value="FAD/NAD(P)-binding domain"/>
    <property type="match status" value="1"/>
</dbReference>
<dbReference type="AlphaFoldDB" id="A0A5N5WU62"/>